<evidence type="ECO:0000256" key="3">
    <source>
        <dbReference type="ARBA" id="ARBA00012438"/>
    </source>
</evidence>
<organism evidence="18 19">
    <name type="scientific">Litorimonas cladophorae</name>
    <dbReference type="NCBI Taxonomy" id="1220491"/>
    <lineage>
        <taxon>Bacteria</taxon>
        <taxon>Pseudomonadati</taxon>
        <taxon>Pseudomonadota</taxon>
        <taxon>Alphaproteobacteria</taxon>
        <taxon>Maricaulales</taxon>
        <taxon>Robiginitomaculaceae</taxon>
    </lineage>
</organism>
<dbReference type="InterPro" id="IPR005467">
    <property type="entry name" value="His_kinase_dom"/>
</dbReference>
<dbReference type="InterPro" id="IPR036097">
    <property type="entry name" value="HisK_dim/P_sf"/>
</dbReference>
<sequence>MQMLVAWFFFNAHWARVTSSLSDSVAADVAVATQLFRQDPTLENANKLDALLRPDMELSVVLRSGDVLPISNRKSFFSNLDRTLRKSLTEAVDVPFWFDTTRYPNHIDIRVQVDQGVLRFVAARERVFAPTGFVFIFWLITATVVLSVISILFIRRQSDPIRELADAAAAFGKGQDISGFKPRGASEVRMAGQSFLKMRRRIGRHLEQRTLMLAGVSHDLRTPLTRLKLQLAMQDDNEDTRAARRDVDEMDAMLSGYLDFARGMGEEKPHTVSLTDFVASAVKGRQVTVEPFEELEISIRPVMLRRCLVNLINNARKYASICLLSVQERGGDLLITVDDDGPGIPESQRQAVFKAFQRLDDARNQNIEGVGLGLSIAQDIAQLHGGTIILGDSELGGLRATLRLPL</sequence>
<evidence type="ECO:0000313" key="19">
    <source>
        <dbReference type="Proteomes" id="UP000600865"/>
    </source>
</evidence>
<accession>A0A918NCA0</accession>
<feature type="domain" description="HAMP" evidence="17">
    <location>
        <begin position="155"/>
        <end position="207"/>
    </location>
</feature>
<evidence type="ECO:0000259" key="16">
    <source>
        <dbReference type="PROSITE" id="PS50109"/>
    </source>
</evidence>
<evidence type="ECO:0000256" key="7">
    <source>
        <dbReference type="ARBA" id="ARBA00022679"/>
    </source>
</evidence>
<dbReference type="GO" id="GO:0005886">
    <property type="term" value="C:plasma membrane"/>
    <property type="evidence" value="ECO:0007669"/>
    <property type="project" value="UniProtKB-SubCell"/>
</dbReference>
<dbReference type="SUPFAM" id="SSF55874">
    <property type="entry name" value="ATPase domain of HSP90 chaperone/DNA topoisomerase II/histidine kinase"/>
    <property type="match status" value="1"/>
</dbReference>
<dbReference type="Pfam" id="PF00512">
    <property type="entry name" value="HisKA"/>
    <property type="match status" value="1"/>
</dbReference>
<keyword evidence="5" id="KW-0997">Cell inner membrane</keyword>
<dbReference type="PROSITE" id="PS50109">
    <property type="entry name" value="HIS_KIN"/>
    <property type="match status" value="1"/>
</dbReference>
<feature type="transmembrane region" description="Helical" evidence="15">
    <location>
        <begin position="133"/>
        <end position="154"/>
    </location>
</feature>
<dbReference type="Gene3D" id="1.10.287.130">
    <property type="match status" value="1"/>
</dbReference>
<dbReference type="InterPro" id="IPR003660">
    <property type="entry name" value="HAMP_dom"/>
</dbReference>
<dbReference type="Pfam" id="PF00672">
    <property type="entry name" value="HAMP"/>
    <property type="match status" value="1"/>
</dbReference>
<evidence type="ECO:0000256" key="2">
    <source>
        <dbReference type="ARBA" id="ARBA00004429"/>
    </source>
</evidence>
<dbReference type="SUPFAM" id="SSF47384">
    <property type="entry name" value="Homodimeric domain of signal transducing histidine kinase"/>
    <property type="match status" value="1"/>
</dbReference>
<keyword evidence="8 15" id="KW-0812">Transmembrane</keyword>
<feature type="domain" description="Histidine kinase" evidence="16">
    <location>
        <begin position="215"/>
        <end position="406"/>
    </location>
</feature>
<dbReference type="Proteomes" id="UP000600865">
    <property type="component" value="Unassembled WGS sequence"/>
</dbReference>
<keyword evidence="9" id="KW-0547">Nucleotide-binding</keyword>
<keyword evidence="13" id="KW-0902">Two-component regulatory system</keyword>
<protein>
    <recommendedName>
        <fullName evidence="3">histidine kinase</fullName>
        <ecNumber evidence="3">2.7.13.3</ecNumber>
    </recommendedName>
</protein>
<evidence type="ECO:0000259" key="17">
    <source>
        <dbReference type="PROSITE" id="PS50885"/>
    </source>
</evidence>
<dbReference type="InterPro" id="IPR003661">
    <property type="entry name" value="HisK_dim/P_dom"/>
</dbReference>
<keyword evidence="7" id="KW-0808">Transferase</keyword>
<dbReference type="PROSITE" id="PS50885">
    <property type="entry name" value="HAMP"/>
    <property type="match status" value="1"/>
</dbReference>
<evidence type="ECO:0000256" key="14">
    <source>
        <dbReference type="ARBA" id="ARBA00023136"/>
    </source>
</evidence>
<evidence type="ECO:0000256" key="4">
    <source>
        <dbReference type="ARBA" id="ARBA00022475"/>
    </source>
</evidence>
<keyword evidence="10 18" id="KW-0418">Kinase</keyword>
<dbReference type="PANTHER" id="PTHR44936">
    <property type="entry name" value="SENSOR PROTEIN CREC"/>
    <property type="match status" value="1"/>
</dbReference>
<evidence type="ECO:0000256" key="10">
    <source>
        <dbReference type="ARBA" id="ARBA00022777"/>
    </source>
</evidence>
<evidence type="ECO:0000256" key="1">
    <source>
        <dbReference type="ARBA" id="ARBA00000085"/>
    </source>
</evidence>
<evidence type="ECO:0000256" key="11">
    <source>
        <dbReference type="ARBA" id="ARBA00022840"/>
    </source>
</evidence>
<comment type="caution">
    <text evidence="18">The sequence shown here is derived from an EMBL/GenBank/DDBJ whole genome shotgun (WGS) entry which is preliminary data.</text>
</comment>
<dbReference type="InterPro" id="IPR004358">
    <property type="entry name" value="Sig_transdc_His_kin-like_C"/>
</dbReference>
<evidence type="ECO:0000256" key="5">
    <source>
        <dbReference type="ARBA" id="ARBA00022519"/>
    </source>
</evidence>
<dbReference type="InterPro" id="IPR003594">
    <property type="entry name" value="HATPase_dom"/>
</dbReference>
<evidence type="ECO:0000256" key="13">
    <source>
        <dbReference type="ARBA" id="ARBA00023012"/>
    </source>
</evidence>
<keyword evidence="11" id="KW-0067">ATP-binding</keyword>
<evidence type="ECO:0000256" key="15">
    <source>
        <dbReference type="SAM" id="Phobius"/>
    </source>
</evidence>
<dbReference type="GO" id="GO:0000155">
    <property type="term" value="F:phosphorelay sensor kinase activity"/>
    <property type="evidence" value="ECO:0007669"/>
    <property type="project" value="InterPro"/>
</dbReference>
<evidence type="ECO:0000256" key="12">
    <source>
        <dbReference type="ARBA" id="ARBA00022989"/>
    </source>
</evidence>
<keyword evidence="12 15" id="KW-1133">Transmembrane helix</keyword>
<evidence type="ECO:0000256" key="6">
    <source>
        <dbReference type="ARBA" id="ARBA00022553"/>
    </source>
</evidence>
<evidence type="ECO:0000256" key="9">
    <source>
        <dbReference type="ARBA" id="ARBA00022741"/>
    </source>
</evidence>
<keyword evidence="19" id="KW-1185">Reference proteome</keyword>
<reference evidence="18 19" key="1">
    <citation type="journal article" date="2014" name="Int. J. Syst. Evol. Microbiol.">
        <title>Complete genome sequence of Corynebacterium casei LMG S-19264T (=DSM 44701T), isolated from a smear-ripened cheese.</title>
        <authorList>
            <consortium name="US DOE Joint Genome Institute (JGI-PGF)"/>
            <person name="Walter F."/>
            <person name="Albersmeier A."/>
            <person name="Kalinowski J."/>
            <person name="Ruckert C."/>
        </authorList>
    </citation>
    <scope>NUCLEOTIDE SEQUENCE [LARGE SCALE GENOMIC DNA]</scope>
    <source>
        <strain evidence="18 19">KCTC 23968</strain>
    </source>
</reference>
<keyword evidence="6" id="KW-0597">Phosphoprotein</keyword>
<dbReference type="SMART" id="SM00388">
    <property type="entry name" value="HisKA"/>
    <property type="match status" value="1"/>
</dbReference>
<dbReference type="PRINTS" id="PR00344">
    <property type="entry name" value="BCTRLSENSOR"/>
</dbReference>
<evidence type="ECO:0000313" key="18">
    <source>
        <dbReference type="EMBL" id="GGX57286.1"/>
    </source>
</evidence>
<dbReference type="EC" id="2.7.13.3" evidence="3"/>
<dbReference type="GO" id="GO:0005524">
    <property type="term" value="F:ATP binding"/>
    <property type="evidence" value="ECO:0007669"/>
    <property type="project" value="UniProtKB-KW"/>
</dbReference>
<dbReference type="Pfam" id="PF02518">
    <property type="entry name" value="HATPase_c"/>
    <property type="match status" value="1"/>
</dbReference>
<dbReference type="InterPro" id="IPR050980">
    <property type="entry name" value="2C_sensor_his_kinase"/>
</dbReference>
<keyword evidence="14 15" id="KW-0472">Membrane</keyword>
<comment type="subcellular location">
    <subcellularLocation>
        <location evidence="2">Cell inner membrane</location>
        <topology evidence="2">Multi-pass membrane protein</topology>
    </subcellularLocation>
</comment>
<dbReference type="AlphaFoldDB" id="A0A918NCA0"/>
<dbReference type="Gene3D" id="3.30.565.10">
    <property type="entry name" value="Histidine kinase-like ATPase, C-terminal domain"/>
    <property type="match status" value="1"/>
</dbReference>
<dbReference type="SMART" id="SM00387">
    <property type="entry name" value="HATPase_c"/>
    <property type="match status" value="1"/>
</dbReference>
<name>A0A918NCA0_9PROT</name>
<dbReference type="EMBL" id="BMYV01000001">
    <property type="protein sequence ID" value="GGX57286.1"/>
    <property type="molecule type" value="Genomic_DNA"/>
</dbReference>
<comment type="catalytic activity">
    <reaction evidence="1">
        <text>ATP + protein L-histidine = ADP + protein N-phospho-L-histidine.</text>
        <dbReference type="EC" id="2.7.13.3"/>
    </reaction>
</comment>
<dbReference type="InterPro" id="IPR036890">
    <property type="entry name" value="HATPase_C_sf"/>
</dbReference>
<dbReference type="CDD" id="cd00082">
    <property type="entry name" value="HisKA"/>
    <property type="match status" value="1"/>
</dbReference>
<evidence type="ECO:0000256" key="8">
    <source>
        <dbReference type="ARBA" id="ARBA00022692"/>
    </source>
</evidence>
<dbReference type="PANTHER" id="PTHR44936:SF5">
    <property type="entry name" value="SENSOR HISTIDINE KINASE ENVZ"/>
    <property type="match status" value="1"/>
</dbReference>
<proteinExistence type="predicted"/>
<gene>
    <name evidence="18" type="ORF">GCM10011309_02800</name>
</gene>
<keyword evidence="4" id="KW-1003">Cell membrane</keyword>